<proteinExistence type="inferred from homology"/>
<feature type="region of interest" description="Disordered" evidence="8">
    <location>
        <begin position="487"/>
        <end position="506"/>
    </location>
</feature>
<dbReference type="GO" id="GO:1990234">
    <property type="term" value="C:transferase complex"/>
    <property type="evidence" value="ECO:0007669"/>
    <property type="project" value="UniProtKB-ARBA"/>
</dbReference>
<dbReference type="InterPro" id="IPR001680">
    <property type="entry name" value="WD40_rpt"/>
</dbReference>
<feature type="repeat" description="WD" evidence="7">
    <location>
        <begin position="314"/>
        <end position="355"/>
    </location>
</feature>
<dbReference type="InterPro" id="IPR019775">
    <property type="entry name" value="WD40_repeat_CS"/>
</dbReference>
<evidence type="ECO:0000256" key="5">
    <source>
        <dbReference type="ARBA" id="ARBA00039789"/>
    </source>
</evidence>
<evidence type="ECO:0000256" key="4">
    <source>
        <dbReference type="ARBA" id="ARBA00038415"/>
    </source>
</evidence>
<dbReference type="STRING" id="100787.A0A0G4MH03"/>
<feature type="compositionally biased region" description="Polar residues" evidence="8">
    <location>
        <begin position="620"/>
        <end position="635"/>
    </location>
</feature>
<dbReference type="Gene3D" id="6.10.280.220">
    <property type="match status" value="1"/>
</dbReference>
<dbReference type="FunFam" id="2.130.10.10:FF:002118">
    <property type="entry name" value="Mitochondrial division protein 1"/>
    <property type="match status" value="1"/>
</dbReference>
<feature type="region of interest" description="Disordered" evidence="8">
    <location>
        <begin position="862"/>
        <end position="921"/>
    </location>
</feature>
<dbReference type="AlphaFoldDB" id="A0A0G4MH03"/>
<evidence type="ECO:0000313" key="10">
    <source>
        <dbReference type="Proteomes" id="UP000044602"/>
    </source>
</evidence>
<name>A0A0G4MH03_VERLO</name>
<feature type="region of interest" description="Disordered" evidence="8">
    <location>
        <begin position="514"/>
        <end position="636"/>
    </location>
</feature>
<dbReference type="InterPro" id="IPR036322">
    <property type="entry name" value="WD40_repeat_dom_sf"/>
</dbReference>
<reference evidence="9 10" key="1">
    <citation type="submission" date="2015-05" db="EMBL/GenBank/DDBJ databases">
        <authorList>
            <person name="Wang D.B."/>
            <person name="Wang M."/>
        </authorList>
    </citation>
    <scope>NUCLEOTIDE SEQUENCE [LARGE SCALE GENOMIC DNA]</scope>
    <source>
        <strain evidence="9">VL1</strain>
    </source>
</reference>
<keyword evidence="10" id="KW-1185">Reference proteome</keyword>
<dbReference type="Pfam" id="PF00400">
    <property type="entry name" value="WD40"/>
    <property type="match status" value="3"/>
</dbReference>
<organism evidence="9 10">
    <name type="scientific">Verticillium longisporum</name>
    <name type="common">Verticillium dahliae var. longisporum</name>
    <dbReference type="NCBI Taxonomy" id="100787"/>
    <lineage>
        <taxon>Eukaryota</taxon>
        <taxon>Fungi</taxon>
        <taxon>Dikarya</taxon>
        <taxon>Ascomycota</taxon>
        <taxon>Pezizomycotina</taxon>
        <taxon>Sordariomycetes</taxon>
        <taxon>Hypocreomycetidae</taxon>
        <taxon>Glomerellales</taxon>
        <taxon>Plectosphaerellaceae</taxon>
        <taxon>Verticillium</taxon>
    </lineage>
</organism>
<evidence type="ECO:0000256" key="7">
    <source>
        <dbReference type="PROSITE-ProRule" id="PRU00221"/>
    </source>
</evidence>
<feature type="compositionally biased region" description="Basic residues" evidence="8">
    <location>
        <begin position="286"/>
        <end position="295"/>
    </location>
</feature>
<evidence type="ECO:0000256" key="8">
    <source>
        <dbReference type="SAM" id="MobiDB-lite"/>
    </source>
</evidence>
<evidence type="ECO:0000256" key="2">
    <source>
        <dbReference type="ARBA" id="ARBA00022737"/>
    </source>
</evidence>
<feature type="region of interest" description="Disordered" evidence="8">
    <location>
        <begin position="396"/>
        <end position="418"/>
    </location>
</feature>
<feature type="repeat" description="WD" evidence="7">
    <location>
        <begin position="356"/>
        <end position="388"/>
    </location>
</feature>
<feature type="repeat" description="WD" evidence="7">
    <location>
        <begin position="435"/>
        <end position="474"/>
    </location>
</feature>
<dbReference type="CDD" id="cd22881">
    <property type="entry name" value="Mdv1_N"/>
    <property type="match status" value="1"/>
</dbReference>
<feature type="compositionally biased region" description="Low complexity" evidence="8">
    <location>
        <begin position="577"/>
        <end position="597"/>
    </location>
</feature>
<dbReference type="SUPFAM" id="SSF50978">
    <property type="entry name" value="WD40 repeat-like"/>
    <property type="match status" value="1"/>
</dbReference>
<sequence>MADADHQYGYYDETAPEDDQPIVSTRGLEAFGRKVTTTASHLMGPLSEAGPGNPQYQSAMAEVHKQLKRPTMQRSMFSMARTTPSEMVRAKLSKTEIQHRALTYLPDELLVNIPDNDNSYSLFQGFQASFPELTDEGKKHKRRVSRGRKLIDDGKATPGTLQSLHNLKQEKSSMMHELEMLSVRKNMASSEIREIDIKIANLGGMRRIILERLAGLEQDEAILEHDLIDVEGRLEDVQLLVDEAETIAQQTPTREELDLAGDHEDDGFMSQSVYEKIPASPSTPSKSKRPRTVRRKSMPILHEHFEPGTAIREIRAHQDTITALDFDAPFGTMVTSAMDDTVKVWDLNAGRCIGMLEGHTASVRALQVEDNILATGSRDATIRLWDLSKAHYDPQGGQFGKGGEEDDDGIAFENPDDQPVDPPEGSMDDCHLFTLQAHVDEITALHFRGDILVSGSADKTLRHWDLEKGRCIQTLDIMWAATQASATMGDDGPWRQTSRSASSSADFYLQSNEAKAATETAAKTEKDHSTTKPSDEVSTASKPAKPKFKEASPEDIDVEEPIPDEADDNTETKSAPEKAAPPSAPPATANVTPSSSTYTRSPDAPKVSSTKIRETRGKDSTTPQKKINDDPTTMSDYIRSTRGASLHSFSVHLIPVKASVLKASLDLRVLKRLTLLNVGPQTSIWSMLSKENKISPLPLRKIFTDNVSMAFLTCVAQLEEVTELFMLERAENYRPESFAPKTSVNTDNIRRLVLRRHIGTLKRLMIKNDVDSSWDAEEKTVLLMCNRGKQLEELAVGMGIRAMHFPGLPKLRALNVVHFRSDDTCPWVMRETRRFLIDNLSHHPELVLEWISIDDDRVERVIRGPFPSDRPDSDKKKKKKKGKGKASVLTSSDPETSSFPELPLNNWDNPSDSDDEDTDVSAQLKLETIPDVQFYDVWDVRIFKKEVMTGRL</sequence>
<accession>A0A0G4MH03</accession>
<dbReference type="PRINTS" id="PR00320">
    <property type="entry name" value="GPROTEINBRPT"/>
</dbReference>
<dbReference type="Proteomes" id="UP000044602">
    <property type="component" value="Unassembled WGS sequence"/>
</dbReference>
<dbReference type="PANTHER" id="PTHR22847">
    <property type="entry name" value="WD40 REPEAT PROTEIN"/>
    <property type="match status" value="1"/>
</dbReference>
<keyword evidence="1 7" id="KW-0853">WD repeat</keyword>
<dbReference type="InterPro" id="IPR015943">
    <property type="entry name" value="WD40/YVTN_repeat-like_dom_sf"/>
</dbReference>
<evidence type="ECO:0000256" key="3">
    <source>
        <dbReference type="ARBA" id="ARBA00023054"/>
    </source>
</evidence>
<evidence type="ECO:0000256" key="6">
    <source>
        <dbReference type="ARBA" id="ARBA00043913"/>
    </source>
</evidence>
<dbReference type="InterPro" id="IPR020472">
    <property type="entry name" value="WD40_PAC1"/>
</dbReference>
<keyword evidence="3" id="KW-0175">Coiled coil</keyword>
<feature type="compositionally biased region" description="Basic and acidic residues" evidence="8">
    <location>
        <begin position="522"/>
        <end position="535"/>
    </location>
</feature>
<feature type="compositionally biased region" description="Acidic residues" evidence="8">
    <location>
        <begin position="404"/>
        <end position="418"/>
    </location>
</feature>
<keyword evidence="2" id="KW-0677">Repeat</keyword>
<dbReference type="EMBL" id="CVQH01022528">
    <property type="protein sequence ID" value="CRK33583.1"/>
    <property type="molecule type" value="Genomic_DNA"/>
</dbReference>
<gene>
    <name evidence="9" type="ORF">BN1708_006080</name>
</gene>
<dbReference type="PROSITE" id="PS50082">
    <property type="entry name" value="WD_REPEATS_2"/>
    <property type="match status" value="3"/>
</dbReference>
<evidence type="ECO:0000256" key="1">
    <source>
        <dbReference type="ARBA" id="ARBA00022574"/>
    </source>
</evidence>
<evidence type="ECO:0000313" key="9">
    <source>
        <dbReference type="EMBL" id="CRK33583.1"/>
    </source>
</evidence>
<feature type="region of interest" description="Disordered" evidence="8">
    <location>
        <begin position="274"/>
        <end position="295"/>
    </location>
</feature>
<feature type="compositionally biased region" description="Polar residues" evidence="8">
    <location>
        <begin position="495"/>
        <end position="506"/>
    </location>
</feature>
<dbReference type="PROSITE" id="PS50294">
    <property type="entry name" value="WD_REPEATS_REGION"/>
    <property type="match status" value="3"/>
</dbReference>
<protein>
    <recommendedName>
        <fullName evidence="5">Mitochondrial division protein 1</fullName>
    </recommendedName>
</protein>
<comment type="function">
    <text evidence="6">Involved in mitochondrial fission. Acts as an adapter protein required to form mitochondrial fission complexes. Formation of these complexes is required to promote constriction and fission of the mitochondrial compartment at a late step in mitochondrial division.</text>
</comment>
<dbReference type="PANTHER" id="PTHR22847:SF637">
    <property type="entry name" value="WD REPEAT DOMAIN 5B"/>
    <property type="match status" value="1"/>
</dbReference>
<dbReference type="SMART" id="SM00320">
    <property type="entry name" value="WD40"/>
    <property type="match status" value="3"/>
</dbReference>
<dbReference type="Gene3D" id="2.130.10.10">
    <property type="entry name" value="YVTN repeat-like/Quinoprotein amine dehydrogenase"/>
    <property type="match status" value="1"/>
</dbReference>
<feature type="region of interest" description="Disordered" evidence="8">
    <location>
        <begin position="1"/>
        <end position="20"/>
    </location>
</feature>
<feature type="compositionally biased region" description="Polar residues" evidence="8">
    <location>
        <begin position="888"/>
        <end position="899"/>
    </location>
</feature>
<dbReference type="GO" id="GO:0005634">
    <property type="term" value="C:nucleus"/>
    <property type="evidence" value="ECO:0007669"/>
    <property type="project" value="TreeGrafter"/>
</dbReference>
<comment type="similarity">
    <text evidence="4">Belongs to the WD repeat MDV1/CAF4 family.</text>
</comment>
<dbReference type="PROSITE" id="PS00678">
    <property type="entry name" value="WD_REPEATS_1"/>
    <property type="match status" value="2"/>
</dbReference>
<feature type="compositionally biased region" description="Acidic residues" evidence="8">
    <location>
        <begin position="553"/>
        <end position="569"/>
    </location>
</feature>